<dbReference type="Proteomes" id="UP000243797">
    <property type="component" value="Unassembled WGS sequence"/>
</dbReference>
<reference evidence="1 2" key="1">
    <citation type="submission" date="2017-06" db="EMBL/GenBank/DDBJ databases">
        <title>Draft genome sequence of a variant of Elsinoe murrayae.</title>
        <authorList>
            <person name="Cheng Q."/>
        </authorList>
    </citation>
    <scope>NUCLEOTIDE SEQUENCE [LARGE SCALE GENOMIC DNA]</scope>
    <source>
        <strain evidence="1 2">CQ-2017a</strain>
    </source>
</reference>
<comment type="caution">
    <text evidence="1">The sequence shown here is derived from an EMBL/GenBank/DDBJ whole genome shotgun (WGS) entry which is preliminary data.</text>
</comment>
<gene>
    <name evidence="1" type="ORF">CAC42_3582</name>
</gene>
<accession>A0A2K1QST1</accession>
<organism evidence="1 2">
    <name type="scientific">Sphaceloma murrayae</name>
    <dbReference type="NCBI Taxonomy" id="2082308"/>
    <lineage>
        <taxon>Eukaryota</taxon>
        <taxon>Fungi</taxon>
        <taxon>Dikarya</taxon>
        <taxon>Ascomycota</taxon>
        <taxon>Pezizomycotina</taxon>
        <taxon>Dothideomycetes</taxon>
        <taxon>Dothideomycetidae</taxon>
        <taxon>Myriangiales</taxon>
        <taxon>Elsinoaceae</taxon>
        <taxon>Sphaceloma</taxon>
    </lineage>
</organism>
<dbReference type="InParanoid" id="A0A2K1QST1"/>
<evidence type="ECO:0000313" key="2">
    <source>
        <dbReference type="Proteomes" id="UP000243797"/>
    </source>
</evidence>
<protein>
    <submittedName>
        <fullName evidence="1">Uncharacterized protein</fullName>
    </submittedName>
</protein>
<name>A0A2K1QST1_9PEZI</name>
<dbReference type="Gene3D" id="3.40.50.2300">
    <property type="match status" value="1"/>
</dbReference>
<evidence type="ECO:0000313" key="1">
    <source>
        <dbReference type="EMBL" id="PNS18137.1"/>
    </source>
</evidence>
<proteinExistence type="predicted"/>
<dbReference type="EMBL" id="NKHZ01000045">
    <property type="protein sequence ID" value="PNS18137.1"/>
    <property type="molecule type" value="Genomic_DNA"/>
</dbReference>
<keyword evidence="2" id="KW-1185">Reference proteome</keyword>
<sequence length="381" mass="43334">MALPVSAGEIIQLLGYVKDVYDAIKDVPSKIKQATDRVLDQQEFIRTFKSLLERDKGIEHDALQKSQKTAMMKILDDISTNVQNVLELLGDFKARKGPMNTIVSTDLANRAFFIASGRLSRLEDSAENVMDCMKRLNEWSSQLNTAYLQRIAGDVAKLKIQTPPTLAKVPQRSDVSIIFVDKDNTGRSRIAEGYAHLVNQWTSSSRDQWPIRKVRSAGLNIKRQNQWLEHMKTLNINVRGEGGEAPVDHAMVALFDNPYFNYPFKARIKAELQTYRSRGMMLSVFRDYDYIFVFTKTMKLNLLSLRQELIRTEGYAAAPRGKGEIVLLGTYGNANKPNIYHPNKLPDPKADIDKWRKTMGAIKSAYKNFLKQDLDWVQPGS</sequence>
<dbReference type="AlphaFoldDB" id="A0A2K1QST1"/>
<dbReference type="OrthoDB" id="3902577at2759"/>